<sequence>MIPDLTTAQRRLSDVSSLTARRIERDSSTSQLKSPTLTNSTLSLIYPYCYLNLHIHARVQMRVRTYMSLHNSVKMFWLSLEHVFKVHTIEQLEGFYLLTWNCVIVVALLNRRLFFRMTSALEAYNFLYKGLAVEIKTVLCTLMNIYILSGVLFIHGHDTHKTRARFTDFPMEDQFQNRNYQCYHLRSIDMCEDDCLQKPEQNYDRKLQIDIFLASRVAIFPQMMLKINKVTRSYEIMFILEFNTIRFRDYRDFMLCSIPAKVNDLELNATTEKPTNKKTVAYTGGNTKINRRTNYELFYPLRVADTRLCSSGSCKLVPMDETIMFARPLLRGVLFLLLFAKVLKGWFLKNIRHIEANKS</sequence>
<keyword evidence="1" id="KW-0472">Membrane</keyword>
<name>A0A1A9V9E4_GLOAU</name>
<dbReference type="Proteomes" id="UP000078200">
    <property type="component" value="Unassembled WGS sequence"/>
</dbReference>
<dbReference type="VEuPathDB" id="VectorBase:GAUT030084"/>
<dbReference type="EnsemblMetazoa" id="GAUT030084-RA">
    <property type="protein sequence ID" value="GAUT030084-PA"/>
    <property type="gene ID" value="GAUT030084"/>
</dbReference>
<keyword evidence="1" id="KW-0812">Transmembrane</keyword>
<evidence type="ECO:0000313" key="2">
    <source>
        <dbReference type="EnsemblMetazoa" id="GAUT030084-PA"/>
    </source>
</evidence>
<proteinExistence type="predicted"/>
<evidence type="ECO:0000256" key="1">
    <source>
        <dbReference type="SAM" id="Phobius"/>
    </source>
</evidence>
<keyword evidence="3" id="KW-1185">Reference proteome</keyword>
<feature type="transmembrane region" description="Helical" evidence="1">
    <location>
        <begin position="329"/>
        <end position="348"/>
    </location>
</feature>
<reference evidence="2" key="1">
    <citation type="submission" date="2020-05" db="UniProtKB">
        <authorList>
            <consortium name="EnsemblMetazoa"/>
        </authorList>
    </citation>
    <scope>IDENTIFICATION</scope>
    <source>
        <strain evidence="2">TTRI</strain>
    </source>
</reference>
<accession>A0A1A9V9E4</accession>
<dbReference type="AlphaFoldDB" id="A0A1A9V9E4"/>
<evidence type="ECO:0000313" key="3">
    <source>
        <dbReference type="Proteomes" id="UP000078200"/>
    </source>
</evidence>
<protein>
    <submittedName>
        <fullName evidence="2">Uncharacterized protein</fullName>
    </submittedName>
</protein>
<keyword evidence="1" id="KW-1133">Transmembrane helix</keyword>
<organism evidence="2 3">
    <name type="scientific">Glossina austeni</name>
    <name type="common">Savannah tsetse fly</name>
    <dbReference type="NCBI Taxonomy" id="7395"/>
    <lineage>
        <taxon>Eukaryota</taxon>
        <taxon>Metazoa</taxon>
        <taxon>Ecdysozoa</taxon>
        <taxon>Arthropoda</taxon>
        <taxon>Hexapoda</taxon>
        <taxon>Insecta</taxon>
        <taxon>Pterygota</taxon>
        <taxon>Neoptera</taxon>
        <taxon>Endopterygota</taxon>
        <taxon>Diptera</taxon>
        <taxon>Brachycera</taxon>
        <taxon>Muscomorpha</taxon>
        <taxon>Hippoboscoidea</taxon>
        <taxon>Glossinidae</taxon>
        <taxon>Glossina</taxon>
    </lineage>
</organism>